<comment type="subcellular location">
    <subcellularLocation>
        <location evidence="1 7">Cytoplasm</location>
        <location evidence="1 7">Cytosol</location>
    </subcellularLocation>
</comment>
<evidence type="ECO:0000256" key="3">
    <source>
        <dbReference type="ARBA" id="ARBA00022575"/>
    </source>
</evidence>
<dbReference type="InterPro" id="IPR010987">
    <property type="entry name" value="Glutathione-S-Trfase_C-like"/>
</dbReference>
<dbReference type="GO" id="GO:0006749">
    <property type="term" value="P:glutathione metabolic process"/>
    <property type="evidence" value="ECO:0007669"/>
    <property type="project" value="InterPro"/>
</dbReference>
<evidence type="ECO:0000256" key="7">
    <source>
        <dbReference type="RuleBase" id="RU369102"/>
    </source>
</evidence>
<dbReference type="PROSITE" id="PS50404">
    <property type="entry name" value="GST_NTER"/>
    <property type="match status" value="1"/>
</dbReference>
<evidence type="ECO:0000259" key="8">
    <source>
        <dbReference type="PROSITE" id="PS50404"/>
    </source>
</evidence>
<accession>A0A9W7IS31</accession>
<feature type="domain" description="GST N-terminal" evidence="8">
    <location>
        <begin position="7"/>
        <end position="86"/>
    </location>
</feature>
<evidence type="ECO:0000256" key="6">
    <source>
        <dbReference type="ARBA" id="ARBA00047960"/>
    </source>
</evidence>
<dbReference type="CDD" id="cd03185">
    <property type="entry name" value="GST_C_Tau"/>
    <property type="match status" value="1"/>
</dbReference>
<keyword evidence="3" id="KW-0216">Detoxification</keyword>
<evidence type="ECO:0000256" key="4">
    <source>
        <dbReference type="ARBA" id="ARBA00022679"/>
    </source>
</evidence>
<dbReference type="SFLD" id="SFLDG01152">
    <property type="entry name" value="Main.3:_Omega-_and_Tau-like"/>
    <property type="match status" value="1"/>
</dbReference>
<evidence type="ECO:0000313" key="11">
    <source>
        <dbReference type="Proteomes" id="UP001165190"/>
    </source>
</evidence>
<dbReference type="PROSITE" id="PS50405">
    <property type="entry name" value="GST_CTER"/>
    <property type="match status" value="1"/>
</dbReference>
<dbReference type="AlphaFoldDB" id="A0A9W7IS31"/>
<dbReference type="Gene3D" id="3.40.30.10">
    <property type="entry name" value="Glutaredoxin"/>
    <property type="match status" value="1"/>
</dbReference>
<dbReference type="GO" id="GO:0005829">
    <property type="term" value="C:cytosol"/>
    <property type="evidence" value="ECO:0007669"/>
    <property type="project" value="UniProtKB-SubCell"/>
</dbReference>
<protein>
    <recommendedName>
        <fullName evidence="7">Glutathione S-transferase</fullName>
        <ecNumber evidence="7">2.5.1.18</ecNumber>
    </recommendedName>
</protein>
<dbReference type="InterPro" id="IPR040079">
    <property type="entry name" value="Glutathione_S-Trfase"/>
</dbReference>
<dbReference type="FunFam" id="3.40.30.10:FF:000014">
    <property type="entry name" value="Tau class glutathione S-transferase"/>
    <property type="match status" value="1"/>
</dbReference>
<dbReference type="SUPFAM" id="SSF47616">
    <property type="entry name" value="GST C-terminal domain-like"/>
    <property type="match status" value="1"/>
</dbReference>
<dbReference type="Gene3D" id="1.20.1050.10">
    <property type="match status" value="1"/>
</dbReference>
<keyword evidence="11" id="KW-1185">Reference proteome</keyword>
<dbReference type="GO" id="GO:0009407">
    <property type="term" value="P:toxin catabolic process"/>
    <property type="evidence" value="ECO:0007669"/>
    <property type="project" value="UniProtKB-ARBA"/>
</dbReference>
<dbReference type="GO" id="GO:0004364">
    <property type="term" value="F:glutathione transferase activity"/>
    <property type="evidence" value="ECO:0007669"/>
    <property type="project" value="UniProtKB-UniRule"/>
</dbReference>
<keyword evidence="4 7" id="KW-0808">Transferase</keyword>
<dbReference type="PANTHER" id="PTHR11260:SF711">
    <property type="entry name" value="GLUTATHIONE S-TRANSFERASE U9"/>
    <property type="match status" value="1"/>
</dbReference>
<dbReference type="InterPro" id="IPR045073">
    <property type="entry name" value="Omega/Tau-like"/>
</dbReference>
<comment type="caution">
    <text evidence="10">The sequence shown here is derived from an EMBL/GenBank/DDBJ whole genome shotgun (WGS) entry which is preliminary data.</text>
</comment>
<dbReference type="CDD" id="cd03058">
    <property type="entry name" value="GST_N_Tau"/>
    <property type="match status" value="1"/>
</dbReference>
<name>A0A9W7IS31_HIBTR</name>
<dbReference type="EMBL" id="BSYR01000035">
    <property type="protein sequence ID" value="GMI99997.1"/>
    <property type="molecule type" value="Genomic_DNA"/>
</dbReference>
<dbReference type="SUPFAM" id="SSF52833">
    <property type="entry name" value="Thioredoxin-like"/>
    <property type="match status" value="1"/>
</dbReference>
<proteinExistence type="inferred from homology"/>
<evidence type="ECO:0000256" key="2">
    <source>
        <dbReference type="ARBA" id="ARBA00022490"/>
    </source>
</evidence>
<comment type="catalytic activity">
    <reaction evidence="6 7">
        <text>RX + glutathione = an S-substituted glutathione + a halide anion + H(+)</text>
        <dbReference type="Rhea" id="RHEA:16437"/>
        <dbReference type="ChEBI" id="CHEBI:15378"/>
        <dbReference type="ChEBI" id="CHEBI:16042"/>
        <dbReference type="ChEBI" id="CHEBI:17792"/>
        <dbReference type="ChEBI" id="CHEBI:57925"/>
        <dbReference type="ChEBI" id="CHEBI:90779"/>
        <dbReference type="EC" id="2.5.1.18"/>
    </reaction>
</comment>
<dbReference type="Proteomes" id="UP001165190">
    <property type="component" value="Unassembled WGS sequence"/>
</dbReference>
<dbReference type="FunFam" id="1.20.1050.10:FF:000016">
    <property type="entry name" value="Glutathione S-transferase U9"/>
    <property type="match status" value="1"/>
</dbReference>
<evidence type="ECO:0000256" key="1">
    <source>
        <dbReference type="ARBA" id="ARBA00004514"/>
    </source>
</evidence>
<feature type="domain" description="GST C-terminal" evidence="9">
    <location>
        <begin position="92"/>
        <end position="222"/>
    </location>
</feature>
<reference evidence="10" key="1">
    <citation type="submission" date="2023-05" db="EMBL/GenBank/DDBJ databases">
        <title>Genome and transcriptome analyses reveal genes involved in the formation of fine ridges on petal epidermal cells in Hibiscus trionum.</title>
        <authorList>
            <person name="Koshimizu S."/>
            <person name="Masuda S."/>
            <person name="Ishii T."/>
            <person name="Shirasu K."/>
            <person name="Hoshino A."/>
            <person name="Arita M."/>
        </authorList>
    </citation>
    <scope>NUCLEOTIDE SEQUENCE</scope>
    <source>
        <strain evidence="10">Hamamatsu line</strain>
    </source>
</reference>
<evidence type="ECO:0000313" key="10">
    <source>
        <dbReference type="EMBL" id="GMI99997.1"/>
    </source>
</evidence>
<dbReference type="InterPro" id="IPR004045">
    <property type="entry name" value="Glutathione_S-Trfase_N"/>
</dbReference>
<dbReference type="InterPro" id="IPR036249">
    <property type="entry name" value="Thioredoxin-like_sf"/>
</dbReference>
<comment type="similarity">
    <text evidence="5">Belongs to the GST superfamily. Tau family.</text>
</comment>
<dbReference type="InterPro" id="IPR036282">
    <property type="entry name" value="Glutathione-S-Trfase_C_sf"/>
</dbReference>
<organism evidence="10 11">
    <name type="scientific">Hibiscus trionum</name>
    <name type="common">Flower of an hour</name>
    <dbReference type="NCBI Taxonomy" id="183268"/>
    <lineage>
        <taxon>Eukaryota</taxon>
        <taxon>Viridiplantae</taxon>
        <taxon>Streptophyta</taxon>
        <taxon>Embryophyta</taxon>
        <taxon>Tracheophyta</taxon>
        <taxon>Spermatophyta</taxon>
        <taxon>Magnoliopsida</taxon>
        <taxon>eudicotyledons</taxon>
        <taxon>Gunneridae</taxon>
        <taxon>Pentapetalae</taxon>
        <taxon>rosids</taxon>
        <taxon>malvids</taxon>
        <taxon>Malvales</taxon>
        <taxon>Malvaceae</taxon>
        <taxon>Malvoideae</taxon>
        <taxon>Hibiscus</taxon>
    </lineage>
</organism>
<dbReference type="OrthoDB" id="4951845at2759"/>
<sequence>MEETNKDKVRLHGTWRSPYAKRVELALNLKAIAFDYVEEDLNNKSPSLIKFNPVYKKVPVLVHNGKPIAESLCIIEYIDETWKIGPQLLPQDPYRKAKVRFWASFIHQQLYETMLTVMKTAGEAQEKAMNELSEKLQVLEEGMQEFYPDGIPSISTQNMGILEILICCLLGPYKLQEQVLGIKIIKPERTPLIFSWLTAINQVPLVKELAPAEEKTLALLKFVRDIALKSSPA</sequence>
<comment type="function">
    <text evidence="7">Is involved in the conjugation of reduced glutathione to a wide number of exogenous and endogenous hydrophobic electrophiles.</text>
</comment>
<evidence type="ECO:0000259" key="9">
    <source>
        <dbReference type="PROSITE" id="PS50405"/>
    </source>
</evidence>
<gene>
    <name evidence="10" type="ORF">HRI_003669000</name>
</gene>
<dbReference type="PANTHER" id="PTHR11260">
    <property type="entry name" value="GLUTATHIONE S-TRANSFERASE, GST, SUPERFAMILY, GST DOMAIN CONTAINING"/>
    <property type="match status" value="1"/>
</dbReference>
<keyword evidence="2 7" id="KW-0963">Cytoplasm</keyword>
<evidence type="ECO:0000256" key="5">
    <source>
        <dbReference type="ARBA" id="ARBA00025743"/>
    </source>
</evidence>
<dbReference type="Pfam" id="PF13417">
    <property type="entry name" value="GST_N_3"/>
    <property type="match status" value="1"/>
</dbReference>
<dbReference type="SFLD" id="SFLDS00019">
    <property type="entry name" value="Glutathione_Transferase_(cytos"/>
    <property type="match status" value="1"/>
</dbReference>
<dbReference type="InterPro" id="IPR045074">
    <property type="entry name" value="GST_C_Tau"/>
</dbReference>
<dbReference type="EC" id="2.5.1.18" evidence="7"/>
<dbReference type="SFLD" id="SFLDG00358">
    <property type="entry name" value="Main_(cytGST)"/>
    <property type="match status" value="1"/>
</dbReference>